<dbReference type="Proteomes" id="UP001500880">
    <property type="component" value="Unassembled WGS sequence"/>
</dbReference>
<sequence>MSPPEKLVPQNVSHVLIRQNLGGDSVPIKKAPIKKYLKSQVQLGIVKLTKLSENLTGFKNKIYSVYQLLIVSVIKCCFEVIR</sequence>
<evidence type="ECO:0000313" key="1">
    <source>
        <dbReference type="EMBL" id="GAA0486057.1"/>
    </source>
</evidence>
<evidence type="ECO:0000313" key="2">
    <source>
        <dbReference type="Proteomes" id="UP001500880"/>
    </source>
</evidence>
<dbReference type="EMBL" id="BAAADO010000002">
    <property type="protein sequence ID" value="GAA0486057.1"/>
    <property type="molecule type" value="Genomic_DNA"/>
</dbReference>
<proteinExistence type="predicted"/>
<keyword evidence="2" id="KW-1185">Reference proteome</keyword>
<organism evidence="1 2">
    <name type="scientific">Salinibacillus aidingensis</name>
    <dbReference type="NCBI Taxonomy" id="237684"/>
    <lineage>
        <taxon>Bacteria</taxon>
        <taxon>Bacillati</taxon>
        <taxon>Bacillota</taxon>
        <taxon>Bacilli</taxon>
        <taxon>Bacillales</taxon>
        <taxon>Bacillaceae</taxon>
        <taxon>Salinibacillus</taxon>
    </lineage>
</organism>
<name>A0ABN1AXM7_9BACI</name>
<comment type="caution">
    <text evidence="1">The sequence shown here is derived from an EMBL/GenBank/DDBJ whole genome shotgun (WGS) entry which is preliminary data.</text>
</comment>
<protein>
    <submittedName>
        <fullName evidence="1">Uncharacterized protein</fullName>
    </submittedName>
</protein>
<gene>
    <name evidence="1" type="ORF">GCM10008986_09260</name>
</gene>
<reference evidence="1 2" key="1">
    <citation type="journal article" date="2019" name="Int. J. Syst. Evol. Microbiol.">
        <title>The Global Catalogue of Microorganisms (GCM) 10K type strain sequencing project: providing services to taxonomists for standard genome sequencing and annotation.</title>
        <authorList>
            <consortium name="The Broad Institute Genomics Platform"/>
            <consortium name="The Broad Institute Genome Sequencing Center for Infectious Disease"/>
            <person name="Wu L."/>
            <person name="Ma J."/>
        </authorList>
    </citation>
    <scope>NUCLEOTIDE SEQUENCE [LARGE SCALE GENOMIC DNA]</scope>
    <source>
        <strain evidence="1 2">JCM 12389</strain>
    </source>
</reference>
<accession>A0ABN1AXM7</accession>